<dbReference type="EMBL" id="BLSA01000835">
    <property type="protein sequence ID" value="GFP33953.1"/>
    <property type="molecule type" value="Genomic_DNA"/>
</dbReference>
<dbReference type="Proteomes" id="UP000568877">
    <property type="component" value="Unassembled WGS sequence"/>
</dbReference>
<gene>
    <name evidence="1" type="ORF">HKBW3S42_02292</name>
</gene>
<organism evidence="1 2">
    <name type="scientific">Candidatus Hakubella thermalkaliphila</name>
    <dbReference type="NCBI Taxonomy" id="2754717"/>
    <lineage>
        <taxon>Bacteria</taxon>
        <taxon>Bacillati</taxon>
        <taxon>Actinomycetota</taxon>
        <taxon>Actinomycetota incertae sedis</taxon>
        <taxon>Candidatus Hakubellales</taxon>
        <taxon>Candidatus Hakubellaceae</taxon>
        <taxon>Candidatus Hakubella</taxon>
    </lineage>
</organism>
<comment type="caution">
    <text evidence="1">The sequence shown here is derived from an EMBL/GenBank/DDBJ whole genome shotgun (WGS) entry which is preliminary data.</text>
</comment>
<feature type="non-terminal residue" evidence="1">
    <location>
        <position position="25"/>
    </location>
</feature>
<reference evidence="1 2" key="1">
    <citation type="journal article" date="2020" name="Front. Microbiol.">
        <title>Single-cell genomics of novel Actinobacteria with the Wood-Ljungdahl pathway discovered in a serpentinizing system.</title>
        <authorList>
            <person name="Merino N."/>
            <person name="Kawai M."/>
            <person name="Boyd E.S."/>
            <person name="Colman D.R."/>
            <person name="McGlynn S.E."/>
            <person name="Nealson K.H."/>
            <person name="Kurokawa K."/>
            <person name="Hongoh Y."/>
        </authorList>
    </citation>
    <scope>NUCLEOTIDE SEQUENCE [LARGE SCALE GENOMIC DNA]</scope>
    <source>
        <strain evidence="1 2">S42</strain>
    </source>
</reference>
<evidence type="ECO:0000313" key="2">
    <source>
        <dbReference type="Proteomes" id="UP000568877"/>
    </source>
</evidence>
<evidence type="ECO:0000313" key="1">
    <source>
        <dbReference type="EMBL" id="GFP33953.1"/>
    </source>
</evidence>
<protein>
    <submittedName>
        <fullName evidence="1">Uncharacterized protein</fullName>
    </submittedName>
</protein>
<accession>A0A6V8PP33</accession>
<dbReference type="AlphaFoldDB" id="A0A6V8PP33"/>
<proteinExistence type="predicted"/>
<sequence length="25" mass="2789">MKKVDNCITKKGRLMSKHVSGIDSL</sequence>
<name>A0A6V8PP33_9ACTN</name>